<evidence type="ECO:0000313" key="2">
    <source>
        <dbReference type="EMBL" id="CUG90741.1"/>
    </source>
</evidence>
<dbReference type="EMBL" id="CYKH01001860">
    <property type="protein sequence ID" value="CUG90741.1"/>
    <property type="molecule type" value="Genomic_DNA"/>
</dbReference>
<evidence type="ECO:0000313" key="3">
    <source>
        <dbReference type="Proteomes" id="UP000051952"/>
    </source>
</evidence>
<dbReference type="Proteomes" id="UP000051952">
    <property type="component" value="Unassembled WGS sequence"/>
</dbReference>
<sequence length="447" mass="49920">MKRQLIVALVVAMLFLQRGDAADCNTRQNITGPPNNFPINTSDPTFIARVPNGELFSVGTNGTDFTFLLHVYGNSGYDFGYAAGQLLKKEMTHVLTNAWAYFLSQIEEQINGIAHHYNISQQIVDLISEIGLEAALDLQNDVAAQFVNPEIYAEMQGIADATSLSYDMIRRIHMIGEITRGACSLYGAWGNATKDSKVLQLRALDWDCGAGLQDYPLVTIYHPSNISLGYPFANIGWTGWIGTLSGMSSNKIGISEIGISYPNYPPYFGDETYVGIPFVFLERQIVQYGKSVADAISIISDANRTCRLMLGVADANAHTARLVQYSHSEVNFYDDTNLEPLAWWHPRIDNVVYAGMDWFCPFYQHSMYNQLSMYHGSLTPELSIYNVTSAVMTGDLHLAVYDLSEGLLYVGNHAPSWDSESPFQKGYERQFVRLNVSYLFTKPYGIN</sequence>
<dbReference type="VEuPathDB" id="TriTrypDB:BSAL_28565"/>
<keyword evidence="1" id="KW-0732">Signal</keyword>
<accession>A0A0S4JGR0</accession>
<dbReference type="Gene3D" id="3.60.60.10">
    <property type="entry name" value="Penicillin V Acylase, Chain A"/>
    <property type="match status" value="1"/>
</dbReference>
<dbReference type="InterPro" id="IPR047794">
    <property type="entry name" value="C45_proenzyme-like"/>
</dbReference>
<dbReference type="InterPro" id="IPR047803">
    <property type="entry name" value="DCD1A/B-like"/>
</dbReference>
<proteinExistence type="predicted"/>
<dbReference type="PANTHER" id="PTHR35190">
    <property type="entry name" value="PROTEIN DCD1B"/>
    <property type="match status" value="1"/>
</dbReference>
<dbReference type="OrthoDB" id="189997at2759"/>
<dbReference type="PANTHER" id="PTHR35190:SF2">
    <property type="entry name" value="PROTEIN DCD1B"/>
    <property type="match status" value="1"/>
</dbReference>
<keyword evidence="3" id="KW-1185">Reference proteome</keyword>
<feature type="chain" id="PRO_5006622325" description="Membrane-associated protein" evidence="1">
    <location>
        <begin position="22"/>
        <end position="447"/>
    </location>
</feature>
<gene>
    <name evidence="2" type="ORF">BSAL_28565</name>
</gene>
<evidence type="ECO:0008006" key="4">
    <source>
        <dbReference type="Google" id="ProtNLM"/>
    </source>
</evidence>
<organism evidence="2 3">
    <name type="scientific">Bodo saltans</name>
    <name type="common">Flagellated protozoan</name>
    <dbReference type="NCBI Taxonomy" id="75058"/>
    <lineage>
        <taxon>Eukaryota</taxon>
        <taxon>Discoba</taxon>
        <taxon>Euglenozoa</taxon>
        <taxon>Kinetoplastea</taxon>
        <taxon>Metakinetoplastina</taxon>
        <taxon>Eubodonida</taxon>
        <taxon>Bodonidae</taxon>
        <taxon>Bodo</taxon>
    </lineage>
</organism>
<name>A0A0S4JGR0_BODSA</name>
<dbReference type="OMA" id="MIRRIHM"/>
<feature type="signal peptide" evidence="1">
    <location>
        <begin position="1"/>
        <end position="21"/>
    </location>
</feature>
<dbReference type="AlphaFoldDB" id="A0A0S4JGR0"/>
<protein>
    <recommendedName>
        <fullName evidence="4">Membrane-associated protein</fullName>
    </recommendedName>
</protein>
<evidence type="ECO:0000256" key="1">
    <source>
        <dbReference type="SAM" id="SignalP"/>
    </source>
</evidence>
<dbReference type="NCBIfam" id="NF040521">
    <property type="entry name" value="C45_proenzyme"/>
    <property type="match status" value="1"/>
</dbReference>
<reference evidence="3" key="1">
    <citation type="submission" date="2015-09" db="EMBL/GenBank/DDBJ databases">
        <authorList>
            <consortium name="Pathogen Informatics"/>
        </authorList>
    </citation>
    <scope>NUCLEOTIDE SEQUENCE [LARGE SCALE GENOMIC DNA]</scope>
    <source>
        <strain evidence="3">Lake Konstanz</strain>
    </source>
</reference>